<evidence type="ECO:0000313" key="3">
    <source>
        <dbReference type="Proteomes" id="UP001500751"/>
    </source>
</evidence>
<name>A0ABN2TQY5_9ACTN</name>
<gene>
    <name evidence="2" type="ORF">GCM10009839_12650</name>
</gene>
<dbReference type="Proteomes" id="UP001500751">
    <property type="component" value="Unassembled WGS sequence"/>
</dbReference>
<proteinExistence type="predicted"/>
<keyword evidence="3" id="KW-1185">Reference proteome</keyword>
<evidence type="ECO:0000256" key="1">
    <source>
        <dbReference type="SAM" id="Phobius"/>
    </source>
</evidence>
<keyword evidence="1" id="KW-1133">Transmembrane helix</keyword>
<keyword evidence="1" id="KW-0472">Membrane</keyword>
<accession>A0ABN2TQY5</accession>
<comment type="caution">
    <text evidence="2">The sequence shown here is derived from an EMBL/GenBank/DDBJ whole genome shotgun (WGS) entry which is preliminary data.</text>
</comment>
<dbReference type="RefSeq" id="WP_344664542.1">
    <property type="nucleotide sequence ID" value="NZ_BAAAQN010000005.1"/>
</dbReference>
<reference evidence="2 3" key="1">
    <citation type="journal article" date="2019" name="Int. J. Syst. Evol. Microbiol.">
        <title>The Global Catalogue of Microorganisms (GCM) 10K type strain sequencing project: providing services to taxonomists for standard genome sequencing and annotation.</title>
        <authorList>
            <consortium name="The Broad Institute Genomics Platform"/>
            <consortium name="The Broad Institute Genome Sequencing Center for Infectious Disease"/>
            <person name="Wu L."/>
            <person name="Ma J."/>
        </authorList>
    </citation>
    <scope>NUCLEOTIDE SEQUENCE [LARGE SCALE GENOMIC DNA]</scope>
    <source>
        <strain evidence="2 3">JCM 16014</strain>
    </source>
</reference>
<sequence>MTSLATAPAPPRLALAPPVDLNGHGHYLHWGILQVSVANLVVVAVIAVAFVLALIVPFPRPRGRGGR</sequence>
<dbReference type="EMBL" id="BAAAQN010000005">
    <property type="protein sequence ID" value="GAA2018059.1"/>
    <property type="molecule type" value="Genomic_DNA"/>
</dbReference>
<keyword evidence="1" id="KW-0812">Transmembrane</keyword>
<evidence type="ECO:0000313" key="2">
    <source>
        <dbReference type="EMBL" id="GAA2018059.1"/>
    </source>
</evidence>
<protein>
    <submittedName>
        <fullName evidence="2">Uncharacterized protein</fullName>
    </submittedName>
</protein>
<organism evidence="2 3">
    <name type="scientific">Catenulispora yoronensis</name>
    <dbReference type="NCBI Taxonomy" id="450799"/>
    <lineage>
        <taxon>Bacteria</taxon>
        <taxon>Bacillati</taxon>
        <taxon>Actinomycetota</taxon>
        <taxon>Actinomycetes</taxon>
        <taxon>Catenulisporales</taxon>
        <taxon>Catenulisporaceae</taxon>
        <taxon>Catenulispora</taxon>
    </lineage>
</organism>
<feature type="transmembrane region" description="Helical" evidence="1">
    <location>
        <begin position="37"/>
        <end position="58"/>
    </location>
</feature>